<keyword evidence="8 12" id="KW-0560">Oxidoreductase</keyword>
<proteinExistence type="inferred from homology"/>
<dbReference type="InterPro" id="IPR019811">
    <property type="entry name" value="HDH_CS"/>
</dbReference>
<dbReference type="Pfam" id="PF00742">
    <property type="entry name" value="Homoserine_dh"/>
    <property type="match status" value="1"/>
</dbReference>
<dbReference type="EMBL" id="DVFZ01000089">
    <property type="protein sequence ID" value="HIQ83205.1"/>
    <property type="molecule type" value="Genomic_DNA"/>
</dbReference>
<dbReference type="GO" id="GO:0009086">
    <property type="term" value="P:methionine biosynthetic process"/>
    <property type="evidence" value="ECO:0007669"/>
    <property type="project" value="UniProtKB-KW"/>
</dbReference>
<comment type="caution">
    <text evidence="16">The sequence shown here is derived from an EMBL/GenBank/DDBJ whole genome shotgun (WGS) entry which is preliminary data.</text>
</comment>
<dbReference type="EC" id="1.1.1.3" evidence="4 12"/>
<dbReference type="Proteomes" id="UP000824260">
    <property type="component" value="Unassembled WGS sequence"/>
</dbReference>
<evidence type="ECO:0000256" key="6">
    <source>
        <dbReference type="ARBA" id="ARBA00022605"/>
    </source>
</evidence>
<dbReference type="InterPro" id="IPR036291">
    <property type="entry name" value="NAD(P)-bd_dom_sf"/>
</dbReference>
<dbReference type="NCBIfam" id="NF004976">
    <property type="entry name" value="PRK06349.1"/>
    <property type="match status" value="1"/>
</dbReference>
<evidence type="ECO:0000256" key="13">
    <source>
        <dbReference type="RuleBase" id="RU004171"/>
    </source>
</evidence>
<dbReference type="SUPFAM" id="SSF51735">
    <property type="entry name" value="NAD(P)-binding Rossmann-fold domains"/>
    <property type="match status" value="1"/>
</dbReference>
<reference evidence="16" key="1">
    <citation type="submission" date="2020-10" db="EMBL/GenBank/DDBJ databases">
        <authorList>
            <person name="Gilroy R."/>
        </authorList>
    </citation>
    <scope>NUCLEOTIDE SEQUENCE</scope>
    <source>
        <strain evidence="16">ChiSjej6B24-2974</strain>
    </source>
</reference>
<accession>A0A9D0ZMF4</accession>
<dbReference type="Gene3D" id="3.40.50.720">
    <property type="entry name" value="NAD(P)-binding Rossmann-like Domain"/>
    <property type="match status" value="1"/>
</dbReference>
<reference evidence="16" key="2">
    <citation type="journal article" date="2021" name="PeerJ">
        <title>Extensive microbial diversity within the chicken gut microbiome revealed by metagenomics and culture.</title>
        <authorList>
            <person name="Gilroy R."/>
            <person name="Ravi A."/>
            <person name="Getino M."/>
            <person name="Pursley I."/>
            <person name="Horton D.L."/>
            <person name="Alikhan N.F."/>
            <person name="Baker D."/>
            <person name="Gharbi K."/>
            <person name="Hall N."/>
            <person name="Watson M."/>
            <person name="Adriaenssens E.M."/>
            <person name="Foster-Nyarko E."/>
            <person name="Jarju S."/>
            <person name="Secka A."/>
            <person name="Antonio M."/>
            <person name="Oren A."/>
            <person name="Chaudhuri R.R."/>
            <person name="La Ragione R."/>
            <person name="Hildebrand F."/>
            <person name="Pallen M.J."/>
        </authorList>
    </citation>
    <scope>NUCLEOTIDE SEQUENCE</scope>
    <source>
        <strain evidence="16">ChiSjej6B24-2974</strain>
    </source>
</reference>
<comment type="catalytic activity">
    <reaction evidence="11">
        <text>L-homoserine + NADP(+) = L-aspartate 4-semialdehyde + NADPH + H(+)</text>
        <dbReference type="Rhea" id="RHEA:15761"/>
        <dbReference type="ChEBI" id="CHEBI:15378"/>
        <dbReference type="ChEBI" id="CHEBI:57476"/>
        <dbReference type="ChEBI" id="CHEBI:57783"/>
        <dbReference type="ChEBI" id="CHEBI:58349"/>
        <dbReference type="ChEBI" id="CHEBI:537519"/>
        <dbReference type="EC" id="1.1.1.3"/>
    </reaction>
    <physiologicalReaction direction="right-to-left" evidence="11">
        <dbReference type="Rhea" id="RHEA:15763"/>
    </physiologicalReaction>
</comment>
<evidence type="ECO:0000313" key="16">
    <source>
        <dbReference type="EMBL" id="HIQ83205.1"/>
    </source>
</evidence>
<dbReference type="PANTHER" id="PTHR43331">
    <property type="entry name" value="HOMOSERINE DEHYDROGENASE"/>
    <property type="match status" value="1"/>
</dbReference>
<dbReference type="InterPro" id="IPR005106">
    <property type="entry name" value="Asp/hSer_DH_NAD-bd"/>
</dbReference>
<dbReference type="AlphaFoldDB" id="A0A9D0ZMF4"/>
<organism evidence="16 17">
    <name type="scientific">Candidatus Pullichristensenella stercorigallinarum</name>
    <dbReference type="NCBI Taxonomy" id="2840909"/>
    <lineage>
        <taxon>Bacteria</taxon>
        <taxon>Bacillati</taxon>
        <taxon>Bacillota</taxon>
        <taxon>Clostridia</taxon>
        <taxon>Candidatus Pullichristensenella</taxon>
    </lineage>
</organism>
<dbReference type="FunFam" id="3.30.360.10:FF:000005">
    <property type="entry name" value="Homoserine dehydrogenase"/>
    <property type="match status" value="1"/>
</dbReference>
<evidence type="ECO:0000256" key="7">
    <source>
        <dbReference type="ARBA" id="ARBA00022697"/>
    </source>
</evidence>
<evidence type="ECO:0000259" key="15">
    <source>
        <dbReference type="Pfam" id="PF03447"/>
    </source>
</evidence>
<dbReference type="GO" id="GO:0009088">
    <property type="term" value="P:threonine biosynthetic process"/>
    <property type="evidence" value="ECO:0007669"/>
    <property type="project" value="UniProtKB-KW"/>
</dbReference>
<dbReference type="Pfam" id="PF03447">
    <property type="entry name" value="NAD_binding_3"/>
    <property type="match status" value="1"/>
</dbReference>
<dbReference type="Gene3D" id="3.30.360.10">
    <property type="entry name" value="Dihydrodipicolinate Reductase, domain 2"/>
    <property type="match status" value="1"/>
</dbReference>
<evidence type="ECO:0000256" key="10">
    <source>
        <dbReference type="ARBA" id="ARBA00023167"/>
    </source>
</evidence>
<name>A0A9D0ZMF4_9FIRM</name>
<keyword evidence="10 12" id="KW-0486">Methionine biosynthesis</keyword>
<sequence length="382" mass="41112">MRIGLLGMGTIGSGVYEIVAKRTDMEIARVLDLRRIPGLGGKLTTRFEDILEDPSIDTVVELMGGLEPAHEFVVRALRAGKNVVTANKLMLSHHYAEIAQAAKDSGAAVRVSASVGGGIPYLHNLLRARRVDNILWVGGIVNGTTNLILDTMQTSGAGFDEVLREAQRLGYAEADPSSDIDGIDARSKITISMNVAFGGVADTREVPTEGIRRLTGADVEQFAKLGRVCRFLARAERFADGAVGACVEPVLVEKDAVEAAVRKNDNIISFEGEYVGVQHFFGQGAGKFPTAYAVVEDLRDVMGHPGRSHLRAGEPALKMDNRRATKRYYLRTAAPVEIEAEALGSAGNGAAYLTAPVNTQDMHALAARLRHIDDTTFFAALR</sequence>
<dbReference type="SUPFAM" id="SSF55347">
    <property type="entry name" value="Glyceraldehyde-3-phosphate dehydrogenase-like, C-terminal domain"/>
    <property type="match status" value="1"/>
</dbReference>
<evidence type="ECO:0000256" key="3">
    <source>
        <dbReference type="ARBA" id="ARBA00006753"/>
    </source>
</evidence>
<keyword evidence="7 12" id="KW-0791">Threonine biosynthesis</keyword>
<keyword evidence="9" id="KW-0915">Sodium</keyword>
<dbReference type="InterPro" id="IPR001342">
    <property type="entry name" value="HDH_cat"/>
</dbReference>
<dbReference type="GO" id="GO:0050661">
    <property type="term" value="F:NADP binding"/>
    <property type="evidence" value="ECO:0007669"/>
    <property type="project" value="InterPro"/>
</dbReference>
<evidence type="ECO:0000256" key="4">
    <source>
        <dbReference type="ARBA" id="ARBA00013213"/>
    </source>
</evidence>
<keyword evidence="12" id="KW-0521">NADP</keyword>
<keyword evidence="6 12" id="KW-0028">Amino-acid biosynthesis</keyword>
<comment type="pathway">
    <text evidence="2 12">Amino-acid biosynthesis; L-methionine biosynthesis via de novo pathway; L-homoserine from L-aspartate: step 3/3.</text>
</comment>
<gene>
    <name evidence="16" type="ORF">IAA52_08905</name>
</gene>
<evidence type="ECO:0000259" key="14">
    <source>
        <dbReference type="Pfam" id="PF00742"/>
    </source>
</evidence>
<evidence type="ECO:0000256" key="12">
    <source>
        <dbReference type="RuleBase" id="RU000579"/>
    </source>
</evidence>
<evidence type="ECO:0000256" key="2">
    <source>
        <dbReference type="ARBA" id="ARBA00005062"/>
    </source>
</evidence>
<evidence type="ECO:0000256" key="5">
    <source>
        <dbReference type="ARBA" id="ARBA00013376"/>
    </source>
</evidence>
<evidence type="ECO:0000256" key="8">
    <source>
        <dbReference type="ARBA" id="ARBA00023002"/>
    </source>
</evidence>
<feature type="domain" description="Homoserine dehydrogenase catalytic" evidence="14">
    <location>
        <begin position="120"/>
        <end position="298"/>
    </location>
</feature>
<comment type="pathway">
    <text evidence="1 12">Amino-acid biosynthesis; L-threonine biosynthesis; L-threonine from L-aspartate: step 3/5.</text>
</comment>
<comment type="similarity">
    <text evidence="3 13">Belongs to the homoserine dehydrogenase family.</text>
</comment>
<feature type="domain" description="Aspartate/homoserine dehydrogenase NAD-binding" evidence="15">
    <location>
        <begin position="7"/>
        <end position="111"/>
    </location>
</feature>
<dbReference type="PANTHER" id="PTHR43331:SF1">
    <property type="entry name" value="HOMOSERINE DEHYDROGENASE"/>
    <property type="match status" value="1"/>
</dbReference>
<evidence type="ECO:0000256" key="11">
    <source>
        <dbReference type="ARBA" id="ARBA00048841"/>
    </source>
</evidence>
<evidence type="ECO:0000256" key="9">
    <source>
        <dbReference type="ARBA" id="ARBA00023053"/>
    </source>
</evidence>
<dbReference type="PROSITE" id="PS01042">
    <property type="entry name" value="HOMOSER_DHGENASE"/>
    <property type="match status" value="1"/>
</dbReference>
<dbReference type="Gene3D" id="3.30.70.260">
    <property type="match status" value="1"/>
</dbReference>
<dbReference type="GO" id="GO:0004412">
    <property type="term" value="F:homoserine dehydrogenase activity"/>
    <property type="evidence" value="ECO:0007669"/>
    <property type="project" value="UniProtKB-EC"/>
</dbReference>
<protein>
    <recommendedName>
        <fullName evidence="5 12">Homoserine dehydrogenase</fullName>
        <ecNumber evidence="4 12">1.1.1.3</ecNumber>
    </recommendedName>
</protein>
<evidence type="ECO:0000313" key="17">
    <source>
        <dbReference type="Proteomes" id="UP000824260"/>
    </source>
</evidence>
<evidence type="ECO:0000256" key="1">
    <source>
        <dbReference type="ARBA" id="ARBA00005056"/>
    </source>
</evidence>